<organism evidence="1 2">
    <name type="scientific">Racocetra fulgida</name>
    <dbReference type="NCBI Taxonomy" id="60492"/>
    <lineage>
        <taxon>Eukaryota</taxon>
        <taxon>Fungi</taxon>
        <taxon>Fungi incertae sedis</taxon>
        <taxon>Mucoromycota</taxon>
        <taxon>Glomeromycotina</taxon>
        <taxon>Glomeromycetes</taxon>
        <taxon>Diversisporales</taxon>
        <taxon>Gigasporaceae</taxon>
        <taxon>Racocetra</taxon>
    </lineage>
</organism>
<evidence type="ECO:0000313" key="2">
    <source>
        <dbReference type="Proteomes" id="UP000789396"/>
    </source>
</evidence>
<gene>
    <name evidence="1" type="ORF">RFULGI_LOCUS15914</name>
</gene>
<dbReference type="AlphaFoldDB" id="A0A9N9NXF0"/>
<protein>
    <submittedName>
        <fullName evidence="1">6379_t:CDS:1</fullName>
    </submittedName>
</protein>
<keyword evidence="2" id="KW-1185">Reference proteome</keyword>
<dbReference type="EMBL" id="CAJVPZ010053570">
    <property type="protein sequence ID" value="CAG8782059.1"/>
    <property type="molecule type" value="Genomic_DNA"/>
</dbReference>
<evidence type="ECO:0000313" key="1">
    <source>
        <dbReference type="EMBL" id="CAG8782059.1"/>
    </source>
</evidence>
<feature type="non-terminal residue" evidence="1">
    <location>
        <position position="1"/>
    </location>
</feature>
<dbReference type="Proteomes" id="UP000789396">
    <property type="component" value="Unassembled WGS sequence"/>
</dbReference>
<comment type="caution">
    <text evidence="1">The sequence shown here is derived from an EMBL/GenBank/DDBJ whole genome shotgun (WGS) entry which is preliminary data.</text>
</comment>
<accession>A0A9N9NXF0</accession>
<sequence>LQESHYCFAFFFAFIEYECLVAHVDDSESDQLQEKKKRMCCYGQKWFTKIAKTTLQRRYVGNL</sequence>
<name>A0A9N9NXF0_9GLOM</name>
<proteinExistence type="predicted"/>
<feature type="non-terminal residue" evidence="1">
    <location>
        <position position="63"/>
    </location>
</feature>
<reference evidence="1" key="1">
    <citation type="submission" date="2021-06" db="EMBL/GenBank/DDBJ databases">
        <authorList>
            <person name="Kallberg Y."/>
            <person name="Tangrot J."/>
            <person name="Rosling A."/>
        </authorList>
    </citation>
    <scope>NUCLEOTIDE SEQUENCE</scope>
    <source>
        <strain evidence="1">IN212</strain>
    </source>
</reference>